<evidence type="ECO:0000256" key="2">
    <source>
        <dbReference type="ARBA" id="ARBA00022801"/>
    </source>
</evidence>
<dbReference type="OrthoDB" id="9759796at2"/>
<reference evidence="5 6" key="1">
    <citation type="journal article" date="2014" name="Genome Announc.">
        <title>Genome Sequence and Methylome of Soil Bacterium Gemmatirosa kalamazoonensis KBS708T, a Member of the Rarely Cultivated Gemmatimonadetes Phylum.</title>
        <authorList>
            <person name="Debruyn J.M."/>
            <person name="Radosevich M."/>
            <person name="Wommack K.E."/>
            <person name="Polson S.W."/>
            <person name="Hauser L.J."/>
            <person name="Fawaz M.N."/>
            <person name="Korlach J."/>
            <person name="Tsai Y.C."/>
        </authorList>
    </citation>
    <scope>NUCLEOTIDE SEQUENCE [LARGE SCALE GENOMIC DNA]</scope>
    <source>
        <strain evidence="5 6">KBS708</strain>
        <plasmid evidence="6">Plasmid 2</plasmid>
    </source>
</reference>
<dbReference type="Pfam" id="PF01804">
    <property type="entry name" value="Penicil_amidase"/>
    <property type="match status" value="1"/>
</dbReference>
<evidence type="ECO:0000313" key="6">
    <source>
        <dbReference type="Proteomes" id="UP000019151"/>
    </source>
</evidence>
<dbReference type="Gene3D" id="3.60.20.10">
    <property type="entry name" value="Glutamine Phosphoribosylpyrophosphate, subunit 1, domain 1"/>
    <property type="match status" value="1"/>
</dbReference>
<dbReference type="Proteomes" id="UP000019151">
    <property type="component" value="Plasmid 2"/>
</dbReference>
<keyword evidence="3" id="KW-0865">Zymogen</keyword>
<dbReference type="Gene3D" id="1.10.439.10">
    <property type="entry name" value="Penicillin Amidohydrolase, domain 1"/>
    <property type="match status" value="1"/>
</dbReference>
<keyword evidence="6" id="KW-1185">Reference proteome</keyword>
<organism evidence="5 6">
    <name type="scientific">Gemmatirosa kalamazoonensis</name>
    <dbReference type="NCBI Taxonomy" id="861299"/>
    <lineage>
        <taxon>Bacteria</taxon>
        <taxon>Pseudomonadati</taxon>
        <taxon>Gemmatimonadota</taxon>
        <taxon>Gemmatimonadia</taxon>
        <taxon>Gemmatimonadales</taxon>
        <taxon>Gemmatimonadaceae</taxon>
        <taxon>Gemmatirosa</taxon>
    </lineage>
</organism>
<dbReference type="EMBL" id="CP007130">
    <property type="protein sequence ID" value="AHG93822.1"/>
    <property type="molecule type" value="Genomic_DNA"/>
</dbReference>
<name>W0RTP4_9BACT</name>
<dbReference type="SUPFAM" id="SSF56235">
    <property type="entry name" value="N-terminal nucleophile aminohydrolases (Ntn hydrolases)"/>
    <property type="match status" value="1"/>
</dbReference>
<accession>W0RTP4</accession>
<dbReference type="PANTHER" id="PTHR34218:SF3">
    <property type="entry name" value="ACYL-HOMOSERINE LACTONE ACYLASE PVDQ"/>
    <property type="match status" value="1"/>
</dbReference>
<dbReference type="HOGENOM" id="CLU_721133_0_0_0"/>
<dbReference type="PANTHER" id="PTHR34218">
    <property type="entry name" value="PEPTIDASE S45 PENICILLIN AMIDASE"/>
    <property type="match status" value="1"/>
</dbReference>
<evidence type="ECO:0000256" key="3">
    <source>
        <dbReference type="ARBA" id="ARBA00023145"/>
    </source>
</evidence>
<dbReference type="AlphaFoldDB" id="W0RTP4"/>
<evidence type="ECO:0000313" key="5">
    <source>
        <dbReference type="EMBL" id="AHG93822.1"/>
    </source>
</evidence>
<sequence>MSLVRYALASAAALSLGTAAPTNVRHRPPGPPPEIASHVEVLRTAHGVPHIRAENLEAAGYALGYVMSEDYGARVVLGLLRGRGESARLFGRDSLEGDFSNRMSYARAVAGWPTLDDDTRAVYTGFAEGVTRWAELHPEALPAGFDARFTGYDVLSYEVNVATPAQAARFLARLDPSARPLGRRAAQQPEGDPVETEPLVGSDADVGSNAWALAPSRTKSKRAILLRNPHLQWNAGYYEAHVTVPGKVDFYGDFRVGSPFSVVGGFNRDLGFATTNNDPLLSQIYALDADTAKADHYLLDGASLPLQREEVTVEYADGQAIATETRGMWRTTLGPVVARQNGKIYVLRAAGDGDVRGGEQFLRMMQARSLDEFKTAMRMRARA</sequence>
<dbReference type="eggNOG" id="COG2366">
    <property type="taxonomic scope" value="Bacteria"/>
</dbReference>
<dbReference type="InParanoid" id="W0RTP4"/>
<keyword evidence="2" id="KW-0378">Hydrolase</keyword>
<dbReference type="InterPro" id="IPR029055">
    <property type="entry name" value="Ntn_hydrolases_N"/>
</dbReference>
<proteinExistence type="inferred from homology"/>
<keyword evidence="5" id="KW-0614">Plasmid</keyword>
<dbReference type="InterPro" id="IPR023343">
    <property type="entry name" value="Penicillin_amidase_dom1"/>
</dbReference>
<protein>
    <submittedName>
        <fullName evidence="5">Peptidase S45 penicillin amidase</fullName>
    </submittedName>
</protein>
<dbReference type="Gene3D" id="2.30.120.10">
    <property type="match status" value="1"/>
</dbReference>
<gene>
    <name evidence="5" type="ORF">J421_6287</name>
</gene>
<dbReference type="KEGG" id="gba:J421_6287"/>
<comment type="similarity">
    <text evidence="1">Belongs to the peptidase S45 family.</text>
</comment>
<evidence type="ECO:0000256" key="4">
    <source>
        <dbReference type="SAM" id="MobiDB-lite"/>
    </source>
</evidence>
<evidence type="ECO:0000256" key="1">
    <source>
        <dbReference type="ARBA" id="ARBA00006586"/>
    </source>
</evidence>
<feature type="region of interest" description="Disordered" evidence="4">
    <location>
        <begin position="180"/>
        <end position="201"/>
    </location>
</feature>
<dbReference type="GO" id="GO:0017000">
    <property type="term" value="P:antibiotic biosynthetic process"/>
    <property type="evidence" value="ECO:0007669"/>
    <property type="project" value="InterPro"/>
</dbReference>
<dbReference type="GO" id="GO:0016811">
    <property type="term" value="F:hydrolase activity, acting on carbon-nitrogen (but not peptide) bonds, in linear amides"/>
    <property type="evidence" value="ECO:0007669"/>
    <property type="project" value="InterPro"/>
</dbReference>
<dbReference type="InterPro" id="IPR002692">
    <property type="entry name" value="S45"/>
</dbReference>
<geneLocation type="plasmid" evidence="5 6">
    <name>2</name>
</geneLocation>
<dbReference type="InterPro" id="IPR043146">
    <property type="entry name" value="Penicillin_amidase_N_B-knob"/>
</dbReference>